<reference evidence="1" key="2">
    <citation type="journal article" date="2015" name="Fish Shellfish Immunol.">
        <title>Early steps in the European eel (Anguilla anguilla)-Vibrio vulnificus interaction in the gills: Role of the RtxA13 toxin.</title>
        <authorList>
            <person name="Callol A."/>
            <person name="Pajuelo D."/>
            <person name="Ebbesson L."/>
            <person name="Teles M."/>
            <person name="MacKenzie S."/>
            <person name="Amaro C."/>
        </authorList>
    </citation>
    <scope>NUCLEOTIDE SEQUENCE</scope>
</reference>
<name>A0A0E9PEC0_ANGAN</name>
<proteinExistence type="predicted"/>
<dbReference type="AlphaFoldDB" id="A0A0E9PEC0"/>
<sequence length="42" mass="4953">MATFFSWPKTRKKIPSCKGEDHTKDRHSDSTLVPYVRRMISN</sequence>
<protein>
    <submittedName>
        <fullName evidence="1">Uncharacterized protein</fullName>
    </submittedName>
</protein>
<dbReference type="EMBL" id="GBXM01105950">
    <property type="protein sequence ID" value="JAH02627.1"/>
    <property type="molecule type" value="Transcribed_RNA"/>
</dbReference>
<reference evidence="1" key="1">
    <citation type="submission" date="2014-11" db="EMBL/GenBank/DDBJ databases">
        <authorList>
            <person name="Amaro Gonzalez C."/>
        </authorList>
    </citation>
    <scope>NUCLEOTIDE SEQUENCE</scope>
</reference>
<evidence type="ECO:0000313" key="1">
    <source>
        <dbReference type="EMBL" id="JAH02627.1"/>
    </source>
</evidence>
<organism evidence="1">
    <name type="scientific">Anguilla anguilla</name>
    <name type="common">European freshwater eel</name>
    <name type="synonym">Muraena anguilla</name>
    <dbReference type="NCBI Taxonomy" id="7936"/>
    <lineage>
        <taxon>Eukaryota</taxon>
        <taxon>Metazoa</taxon>
        <taxon>Chordata</taxon>
        <taxon>Craniata</taxon>
        <taxon>Vertebrata</taxon>
        <taxon>Euteleostomi</taxon>
        <taxon>Actinopterygii</taxon>
        <taxon>Neopterygii</taxon>
        <taxon>Teleostei</taxon>
        <taxon>Anguilliformes</taxon>
        <taxon>Anguillidae</taxon>
        <taxon>Anguilla</taxon>
    </lineage>
</organism>
<accession>A0A0E9PEC0</accession>